<dbReference type="SUPFAM" id="SSF51735">
    <property type="entry name" value="NAD(P)-binding Rossmann-fold domains"/>
    <property type="match status" value="1"/>
</dbReference>
<dbReference type="AlphaFoldDB" id="A0A484M1Z2"/>
<sequence length="317" mass="35803">MCFTILQSLPNRIAATAAGRPSLPFSGSKCQTRRSRLRIQRGHATGIRTVDAAQHSGYKSQGSSIVKDSGKLRIAVIGFGNFGQFLAKTFVQQGHFVMAHSRSDYSRVARSIGAAFYADPRNLCEQHPDVILLCTSIISAQRVLRSLPVQRLRPSTLFVDVLSVKEFPKNIFLQVLPNHFDILCTHPMFGPTSGRHGWRGLPFVFDKVRIGEEESRVSRAEKFLDIFAKEGWRLLEKLGLETTPVNTKGYEALLDLVESTSGDSFDLYYGLFMYNKNAMEQLERLDSAFELLKKELFRHFHNKLGKQLFDKVEQTGE</sequence>
<dbReference type="OrthoDB" id="2414662at2759"/>
<evidence type="ECO:0000313" key="3">
    <source>
        <dbReference type="EMBL" id="VFQ82840.1"/>
    </source>
</evidence>
<dbReference type="GO" id="GO:0006571">
    <property type="term" value="P:tyrosine biosynthetic process"/>
    <property type="evidence" value="ECO:0007669"/>
    <property type="project" value="InterPro"/>
</dbReference>
<feature type="domain" description="Prephenate/arogenate dehydrogenase" evidence="2">
    <location>
        <begin position="72"/>
        <end position="317"/>
    </location>
</feature>
<dbReference type="InterPro" id="IPR003099">
    <property type="entry name" value="Prephen_DH"/>
</dbReference>
<dbReference type="PANTHER" id="PTHR43207:SF4">
    <property type="entry name" value="AROGENATE DEHYDROGENASE 2, CHLOROPLASTIC"/>
    <property type="match status" value="1"/>
</dbReference>
<evidence type="ECO:0000259" key="2">
    <source>
        <dbReference type="PROSITE" id="PS51176"/>
    </source>
</evidence>
<accession>A0A484M1Z2</accession>
<dbReference type="GO" id="GO:0033730">
    <property type="term" value="F:arogenate dehydrogenase (NADP+) activity"/>
    <property type="evidence" value="ECO:0007669"/>
    <property type="project" value="InterPro"/>
</dbReference>
<dbReference type="InterPro" id="IPR045011">
    <property type="entry name" value="TYRAAT1/2"/>
</dbReference>
<dbReference type="PROSITE" id="PS51176">
    <property type="entry name" value="PDH_ADH"/>
    <property type="match status" value="1"/>
</dbReference>
<name>A0A484M1Z2_9ASTE</name>
<dbReference type="Pfam" id="PF26213">
    <property type="entry name" value="TYRAAT1_C"/>
    <property type="match status" value="1"/>
</dbReference>
<organism evidence="3 4">
    <name type="scientific">Cuscuta campestris</name>
    <dbReference type="NCBI Taxonomy" id="132261"/>
    <lineage>
        <taxon>Eukaryota</taxon>
        <taxon>Viridiplantae</taxon>
        <taxon>Streptophyta</taxon>
        <taxon>Embryophyta</taxon>
        <taxon>Tracheophyta</taxon>
        <taxon>Spermatophyta</taxon>
        <taxon>Magnoliopsida</taxon>
        <taxon>eudicotyledons</taxon>
        <taxon>Gunneridae</taxon>
        <taxon>Pentapetalae</taxon>
        <taxon>asterids</taxon>
        <taxon>lamiids</taxon>
        <taxon>Solanales</taxon>
        <taxon>Convolvulaceae</taxon>
        <taxon>Cuscuteae</taxon>
        <taxon>Cuscuta</taxon>
        <taxon>Cuscuta subgen. Grammica</taxon>
        <taxon>Cuscuta sect. Cleistogrammica</taxon>
    </lineage>
</organism>
<dbReference type="InterPro" id="IPR059064">
    <property type="entry name" value="TYRAAT2_C"/>
</dbReference>
<keyword evidence="4" id="KW-1185">Reference proteome</keyword>
<proteinExistence type="predicted"/>
<dbReference type="Pfam" id="PF03807">
    <property type="entry name" value="F420_oxidored"/>
    <property type="match status" value="1"/>
</dbReference>
<dbReference type="Gene3D" id="3.40.50.720">
    <property type="entry name" value="NAD(P)-binding Rossmann-like Domain"/>
    <property type="match status" value="1"/>
</dbReference>
<dbReference type="Proteomes" id="UP000595140">
    <property type="component" value="Unassembled WGS sequence"/>
</dbReference>
<keyword evidence="1" id="KW-0560">Oxidoreductase</keyword>
<dbReference type="InterPro" id="IPR036291">
    <property type="entry name" value="NAD(P)-bd_dom_sf"/>
</dbReference>
<gene>
    <name evidence="3" type="ORF">CCAM_LOCUS24616</name>
</gene>
<reference evidence="3 4" key="1">
    <citation type="submission" date="2018-04" db="EMBL/GenBank/DDBJ databases">
        <authorList>
            <person name="Vogel A."/>
        </authorList>
    </citation>
    <scope>NUCLEOTIDE SEQUENCE [LARGE SCALE GENOMIC DNA]</scope>
</reference>
<dbReference type="PANTHER" id="PTHR43207">
    <property type="entry name" value="AROGENATE DEHYDROGENASE-RELATED"/>
    <property type="match status" value="1"/>
</dbReference>
<evidence type="ECO:0000313" key="4">
    <source>
        <dbReference type="Proteomes" id="UP000595140"/>
    </source>
</evidence>
<dbReference type="GO" id="GO:0008977">
    <property type="term" value="F:prephenate dehydrogenase (NAD+) activity"/>
    <property type="evidence" value="ECO:0007669"/>
    <property type="project" value="InterPro"/>
</dbReference>
<evidence type="ECO:0000256" key="1">
    <source>
        <dbReference type="ARBA" id="ARBA00023002"/>
    </source>
</evidence>
<protein>
    <recommendedName>
        <fullName evidence="2">Prephenate/arogenate dehydrogenase domain-containing protein</fullName>
    </recommendedName>
</protein>
<dbReference type="EMBL" id="OOIL02002447">
    <property type="protein sequence ID" value="VFQ82840.1"/>
    <property type="molecule type" value="Genomic_DNA"/>
</dbReference>
<dbReference type="InterPro" id="IPR028939">
    <property type="entry name" value="P5C_Rdtase_cat_N"/>
</dbReference>
<dbReference type="GO" id="GO:0004665">
    <property type="term" value="F:prephenate dehydrogenase (NADP+) activity"/>
    <property type="evidence" value="ECO:0007669"/>
    <property type="project" value="InterPro"/>
</dbReference>